<dbReference type="AlphaFoldDB" id="A0A0C2MQX9"/>
<comment type="caution">
    <text evidence="1">The sequence shown here is derived from an EMBL/GenBank/DDBJ whole genome shotgun (WGS) entry which is preliminary data.</text>
</comment>
<accession>A0A0C2MQX9</accession>
<dbReference type="EMBL" id="JWZT01004461">
    <property type="protein sequence ID" value="KII64082.1"/>
    <property type="molecule type" value="Genomic_DNA"/>
</dbReference>
<proteinExistence type="predicted"/>
<keyword evidence="2" id="KW-1185">Reference proteome</keyword>
<evidence type="ECO:0000313" key="2">
    <source>
        <dbReference type="Proteomes" id="UP000031668"/>
    </source>
</evidence>
<reference evidence="1 2" key="1">
    <citation type="journal article" date="2014" name="Genome Biol. Evol.">
        <title>The genome of the myxosporean Thelohanellus kitauei shows adaptations to nutrient acquisition within its fish host.</title>
        <authorList>
            <person name="Yang Y."/>
            <person name="Xiong J."/>
            <person name="Zhou Z."/>
            <person name="Huo F."/>
            <person name="Miao W."/>
            <person name="Ran C."/>
            <person name="Liu Y."/>
            <person name="Zhang J."/>
            <person name="Feng J."/>
            <person name="Wang M."/>
            <person name="Wang M."/>
            <person name="Wang L."/>
            <person name="Yao B."/>
        </authorList>
    </citation>
    <scope>NUCLEOTIDE SEQUENCE [LARGE SCALE GENOMIC DNA]</scope>
    <source>
        <strain evidence="1">Wuqing</strain>
    </source>
</reference>
<dbReference type="Proteomes" id="UP000031668">
    <property type="component" value="Unassembled WGS sequence"/>
</dbReference>
<protein>
    <submittedName>
        <fullName evidence="1">Uncharacterized protein</fullName>
    </submittedName>
</protein>
<gene>
    <name evidence="1" type="ORF">RF11_01179</name>
</gene>
<sequence length="229" mass="25438">MIAPTMNIINPFHTDCTARIHDSYPDHVPRSPITSQLDAAQVLAFAGANGDIAWHIENELENGGEYANWRANMPPVTPQILLDYQQLYPLSPVQMAQVNNEVNTHGMMIPHGQILFHGGQWKGNNAVTKLSDPFATTFCPQVAMREAEHSGKAYKQGYIDLMVITVIDPQVKAFVFDMDEPEKGNELEVLFAAGATITVTNRTAMNFKYPVYGNPEKEITTYLVEATLS</sequence>
<organism evidence="1 2">
    <name type="scientific">Thelohanellus kitauei</name>
    <name type="common">Myxosporean</name>
    <dbReference type="NCBI Taxonomy" id="669202"/>
    <lineage>
        <taxon>Eukaryota</taxon>
        <taxon>Metazoa</taxon>
        <taxon>Cnidaria</taxon>
        <taxon>Myxozoa</taxon>
        <taxon>Myxosporea</taxon>
        <taxon>Bivalvulida</taxon>
        <taxon>Platysporina</taxon>
        <taxon>Myxobolidae</taxon>
        <taxon>Thelohanellus</taxon>
    </lineage>
</organism>
<name>A0A0C2MQX9_THEKT</name>
<evidence type="ECO:0000313" key="1">
    <source>
        <dbReference type="EMBL" id="KII64082.1"/>
    </source>
</evidence>